<proteinExistence type="predicted"/>
<dbReference type="NCBIfam" id="TIGR01987">
    <property type="entry name" value="HI0074"/>
    <property type="match status" value="1"/>
</dbReference>
<comment type="caution">
    <text evidence="1">The sequence shown here is derived from an EMBL/GenBank/DDBJ whole genome shotgun (WGS) entry which is preliminary data.</text>
</comment>
<dbReference type="EMBL" id="JBBNGE010000002">
    <property type="protein sequence ID" value="MEQ2506848.1"/>
    <property type="molecule type" value="Genomic_DNA"/>
</dbReference>
<dbReference type="InterPro" id="IPR010235">
    <property type="entry name" value="HepT"/>
</dbReference>
<keyword evidence="2" id="KW-1185">Reference proteome</keyword>
<organism evidence="1 2">
    <name type="scientific">Segatella sinensis</name>
    <dbReference type="NCBI Taxonomy" id="3085167"/>
    <lineage>
        <taxon>Bacteria</taxon>
        <taxon>Pseudomonadati</taxon>
        <taxon>Bacteroidota</taxon>
        <taxon>Bacteroidia</taxon>
        <taxon>Bacteroidales</taxon>
        <taxon>Prevotellaceae</taxon>
        <taxon>Segatella</taxon>
    </lineage>
</organism>
<protein>
    <submittedName>
        <fullName evidence="1">Nucleotidyltransferase substrate binding protein</fullName>
    </submittedName>
</protein>
<reference evidence="1 2" key="1">
    <citation type="submission" date="2024-04" db="EMBL/GenBank/DDBJ databases">
        <title>Human intestinal bacterial collection.</title>
        <authorList>
            <person name="Pauvert C."/>
            <person name="Hitch T.C.A."/>
            <person name="Clavel T."/>
        </authorList>
    </citation>
    <scope>NUCLEOTIDE SEQUENCE [LARGE SCALE GENOMIC DNA]</scope>
    <source>
        <strain evidence="1 2">CLA-AA-H174</strain>
    </source>
</reference>
<gene>
    <name evidence="1" type="ORF">AAAT87_00955</name>
</gene>
<evidence type="ECO:0000313" key="2">
    <source>
        <dbReference type="Proteomes" id="UP001465717"/>
    </source>
</evidence>
<evidence type="ECO:0000313" key="1">
    <source>
        <dbReference type="EMBL" id="MEQ2506848.1"/>
    </source>
</evidence>
<dbReference type="Proteomes" id="UP001465717">
    <property type="component" value="Unassembled WGS sequence"/>
</dbReference>
<accession>A0ABV1FUN7</accession>
<dbReference type="RefSeq" id="WP_349225372.1">
    <property type="nucleotide sequence ID" value="NZ_JBBNFG020000006.1"/>
</dbReference>
<sequence length="145" mass="17016">MSENQYIRWIQRLSNYDKAVARLQNAARIVSTEKQFSGEVDDLLKEGLVQRFEYTQELAWKVMKDYEEYQGYTDVQGSRDAIRKALQMGIVENPAWMSTISSRNLTSHCYDEEEFNMVLNQIIHDYLPIFVKFSEKMNAIKASEV</sequence>
<dbReference type="Gene3D" id="1.20.120.330">
    <property type="entry name" value="Nucleotidyltransferases domain 2"/>
    <property type="match status" value="1"/>
</dbReference>
<dbReference type="SUPFAM" id="SSF81593">
    <property type="entry name" value="Nucleotidyltransferase substrate binding subunit/domain"/>
    <property type="match status" value="1"/>
</dbReference>
<dbReference type="Pfam" id="PF08780">
    <property type="entry name" value="NTase_sub_bind"/>
    <property type="match status" value="1"/>
</dbReference>
<name>A0ABV1FUN7_9BACT</name>